<proteinExistence type="predicted"/>
<dbReference type="EMBL" id="BAABKM010000002">
    <property type="protein sequence ID" value="GAA4703194.1"/>
    <property type="molecule type" value="Genomic_DNA"/>
</dbReference>
<evidence type="ECO:0008006" key="4">
    <source>
        <dbReference type="Google" id="ProtNLM"/>
    </source>
</evidence>
<comment type="caution">
    <text evidence="2">The sequence shown here is derived from an EMBL/GenBank/DDBJ whole genome shotgun (WGS) entry which is preliminary data.</text>
</comment>
<evidence type="ECO:0000313" key="2">
    <source>
        <dbReference type="EMBL" id="GAA4703194.1"/>
    </source>
</evidence>
<feature type="signal peptide" evidence="1">
    <location>
        <begin position="1"/>
        <end position="30"/>
    </location>
</feature>
<organism evidence="2 3">
    <name type="scientific">Nocardioides conyzicola</name>
    <dbReference type="NCBI Taxonomy" id="1651781"/>
    <lineage>
        <taxon>Bacteria</taxon>
        <taxon>Bacillati</taxon>
        <taxon>Actinomycetota</taxon>
        <taxon>Actinomycetes</taxon>
        <taxon>Propionibacteriales</taxon>
        <taxon>Nocardioidaceae</taxon>
        <taxon>Nocardioides</taxon>
    </lineage>
</organism>
<evidence type="ECO:0000256" key="1">
    <source>
        <dbReference type="SAM" id="SignalP"/>
    </source>
</evidence>
<keyword evidence="3" id="KW-1185">Reference proteome</keyword>
<accession>A0ABP8XB14</accession>
<protein>
    <recommendedName>
        <fullName evidence="4">Fibronectin type III domain-containing protein</fullName>
    </recommendedName>
</protein>
<reference evidence="3" key="1">
    <citation type="journal article" date="2019" name="Int. J. Syst. Evol. Microbiol.">
        <title>The Global Catalogue of Microorganisms (GCM) 10K type strain sequencing project: providing services to taxonomists for standard genome sequencing and annotation.</title>
        <authorList>
            <consortium name="The Broad Institute Genomics Platform"/>
            <consortium name="The Broad Institute Genome Sequencing Center for Infectious Disease"/>
            <person name="Wu L."/>
            <person name="Ma J."/>
        </authorList>
    </citation>
    <scope>NUCLEOTIDE SEQUENCE [LARGE SCALE GENOMIC DNA]</scope>
    <source>
        <strain evidence="3">JCM 18531</strain>
    </source>
</reference>
<sequence>MGFRGSRRPAGIVLALVLALTSLSVAPGTAADPPPPGNDDRADAEVVTPGTVGTTVTDVEPDARWATEEPDDPAFPCRSGAPGPGYGSVWYRIAPTVDTRVRISTAGSDLEPPGGPPDTLVAVYSDGELVGCNDDIDAAADQYLSTLTVGIDAGSTYDVVVSQWEPVVPEESTGSLVTSFTWLDGSDSSVVVGPHELELEKGGAPATYSVRLSQSPADDVTVHASSSVGCDTVPTTLTFTPADYATPQTVTVSPTDAGTCMITHTAASTDPAYDHLAVAQVTATVLEPLHTDIVVATPADGAHFTRGQVVLADYACTDNRGGAGIVSCVGPIADGAAIDTATVGTHSFAVTVTEVGGGTHTVTQSYGVVAPPVVGRPDARLKVAGRVLGNDVYGSPGKRQSWTTSTQVGNRALAVVSLQNDAGVADALALRGGGSARGFQVRYLSPSGRNLTAAVTKGTFRTPRLAPGATYDVRVLVTVTNRAKRAKALATVVTVRSGAWATAKDVVRVVTRRK</sequence>
<dbReference type="Proteomes" id="UP001499974">
    <property type="component" value="Unassembled WGS sequence"/>
</dbReference>
<dbReference type="RefSeq" id="WP_345521178.1">
    <property type="nucleotide sequence ID" value="NZ_BAABKM010000002.1"/>
</dbReference>
<keyword evidence="1" id="KW-0732">Signal</keyword>
<evidence type="ECO:0000313" key="3">
    <source>
        <dbReference type="Proteomes" id="UP001499974"/>
    </source>
</evidence>
<gene>
    <name evidence="2" type="ORF">GCM10023349_20720</name>
</gene>
<feature type="chain" id="PRO_5045435317" description="Fibronectin type III domain-containing protein" evidence="1">
    <location>
        <begin position="31"/>
        <end position="514"/>
    </location>
</feature>
<name>A0ABP8XB14_9ACTN</name>